<comment type="caution">
    <text evidence="1">The sequence shown here is derived from an EMBL/GenBank/DDBJ whole genome shotgun (WGS) entry which is preliminary data.</text>
</comment>
<keyword evidence="2" id="KW-1185">Reference proteome</keyword>
<dbReference type="Proteomes" id="UP000027471">
    <property type="component" value="Unassembled WGS sequence"/>
</dbReference>
<organism evidence="1 2">
    <name type="scientific">Thioclava indica</name>
    <dbReference type="NCBI Taxonomy" id="1353528"/>
    <lineage>
        <taxon>Bacteria</taxon>
        <taxon>Pseudomonadati</taxon>
        <taxon>Pseudomonadota</taxon>
        <taxon>Alphaproteobacteria</taxon>
        <taxon>Rhodobacterales</taxon>
        <taxon>Paracoccaceae</taxon>
        <taxon>Thioclava</taxon>
    </lineage>
</organism>
<sequence length="160" mass="17553">MQDANANYTMQLGGDIAWRVESDRTEQQSSVIAATPEGYDPFTIVSAMTYLKKNPLAIMGPSIAKKTIDGFLEGVCENYKCADISTRSYEDIGDRKAWVAITKLNLQQYEKLGVPEAVMIATVSPEGYMQLFSLHTAEGKAADLKPLLIDAIKTIKSTNP</sequence>
<reference evidence="1 2" key="1">
    <citation type="journal article" date="2015" name="Antonie Van Leeuwenhoek">
        <title>Thioclava indica sp. nov., isolated from surface seawater of the Indian Ocean.</title>
        <authorList>
            <person name="Liu Y."/>
            <person name="Lai Q."/>
            <person name="Du J."/>
            <person name="Xu H."/>
            <person name="Jiang L."/>
            <person name="Shao Z."/>
        </authorList>
    </citation>
    <scope>NUCLEOTIDE SEQUENCE [LARGE SCALE GENOMIC DNA]</scope>
    <source>
        <strain evidence="1 2">DT23-4</strain>
    </source>
</reference>
<evidence type="ECO:0000313" key="1">
    <source>
        <dbReference type="EMBL" id="KEO55521.1"/>
    </source>
</evidence>
<accession>A0A074JD04</accession>
<proteinExistence type="predicted"/>
<protein>
    <submittedName>
        <fullName evidence="1">Uncharacterized protein</fullName>
    </submittedName>
</protein>
<name>A0A074JD04_9RHOB</name>
<dbReference type="EMBL" id="AUNB01000051">
    <property type="protein sequence ID" value="KEO55521.1"/>
    <property type="molecule type" value="Genomic_DNA"/>
</dbReference>
<gene>
    <name evidence="1" type="ORF">DT23_06000</name>
</gene>
<evidence type="ECO:0000313" key="2">
    <source>
        <dbReference type="Proteomes" id="UP000027471"/>
    </source>
</evidence>
<dbReference type="AlphaFoldDB" id="A0A074JD04"/>